<protein>
    <submittedName>
        <fullName evidence="1">Uncharacterized protein</fullName>
    </submittedName>
</protein>
<evidence type="ECO:0000313" key="2">
    <source>
        <dbReference type="Proteomes" id="UP001163603"/>
    </source>
</evidence>
<evidence type="ECO:0000313" key="1">
    <source>
        <dbReference type="EMBL" id="KAJ0039518.1"/>
    </source>
</evidence>
<comment type="caution">
    <text evidence="1">The sequence shown here is derived from an EMBL/GenBank/DDBJ whole genome shotgun (WGS) entry which is preliminary data.</text>
</comment>
<name>A0ACC0YM27_9ROSI</name>
<organism evidence="1 2">
    <name type="scientific">Pistacia integerrima</name>
    <dbReference type="NCBI Taxonomy" id="434235"/>
    <lineage>
        <taxon>Eukaryota</taxon>
        <taxon>Viridiplantae</taxon>
        <taxon>Streptophyta</taxon>
        <taxon>Embryophyta</taxon>
        <taxon>Tracheophyta</taxon>
        <taxon>Spermatophyta</taxon>
        <taxon>Magnoliopsida</taxon>
        <taxon>eudicotyledons</taxon>
        <taxon>Gunneridae</taxon>
        <taxon>Pentapetalae</taxon>
        <taxon>rosids</taxon>
        <taxon>malvids</taxon>
        <taxon>Sapindales</taxon>
        <taxon>Anacardiaceae</taxon>
        <taxon>Pistacia</taxon>
    </lineage>
</organism>
<proteinExistence type="predicted"/>
<gene>
    <name evidence="1" type="ORF">Pint_26565</name>
</gene>
<accession>A0ACC0YM27</accession>
<dbReference type="Proteomes" id="UP001163603">
    <property type="component" value="Chromosome 5"/>
</dbReference>
<dbReference type="EMBL" id="CM047740">
    <property type="protein sequence ID" value="KAJ0039518.1"/>
    <property type="molecule type" value="Genomic_DNA"/>
</dbReference>
<sequence>MAVAALGQLFVEEPPRVWGSRSVDCFKRLEHIGRGRASPWQPECVGGRTSPLGIGGDDALEADK</sequence>
<keyword evidence="2" id="KW-1185">Reference proteome</keyword>
<reference evidence="2" key="1">
    <citation type="journal article" date="2023" name="G3 (Bethesda)">
        <title>Genome assembly and association tests identify interacting loci associated with vigor, precocity, and sex in interspecific pistachio rootstocks.</title>
        <authorList>
            <person name="Palmer W."/>
            <person name="Jacygrad E."/>
            <person name="Sagayaradj S."/>
            <person name="Cavanaugh K."/>
            <person name="Han R."/>
            <person name="Bertier L."/>
            <person name="Beede B."/>
            <person name="Kafkas S."/>
            <person name="Golino D."/>
            <person name="Preece J."/>
            <person name="Michelmore R."/>
        </authorList>
    </citation>
    <scope>NUCLEOTIDE SEQUENCE [LARGE SCALE GENOMIC DNA]</scope>
</reference>